<dbReference type="AlphaFoldDB" id="A0A417XX05"/>
<dbReference type="InterPro" id="IPR029058">
    <property type="entry name" value="AB_hydrolase_fold"/>
</dbReference>
<evidence type="ECO:0000313" key="5">
    <source>
        <dbReference type="Proteomes" id="UP000283644"/>
    </source>
</evidence>
<dbReference type="RefSeq" id="WP_118927449.1">
    <property type="nucleotide sequence ID" value="NZ_QXGH01000028.1"/>
</dbReference>
<dbReference type="GO" id="GO:0052689">
    <property type="term" value="F:carboxylic ester hydrolase activity"/>
    <property type="evidence" value="ECO:0007669"/>
    <property type="project" value="UniProtKB-ARBA"/>
</dbReference>
<dbReference type="Proteomes" id="UP000283644">
    <property type="component" value="Unassembled WGS sequence"/>
</dbReference>
<keyword evidence="5" id="KW-1185">Reference proteome</keyword>
<dbReference type="InterPro" id="IPR022742">
    <property type="entry name" value="Hydrolase_4"/>
</dbReference>
<evidence type="ECO:0000259" key="3">
    <source>
        <dbReference type="Pfam" id="PF12146"/>
    </source>
</evidence>
<feature type="domain" description="Serine aminopeptidase S33" evidence="3">
    <location>
        <begin position="35"/>
        <end position="273"/>
    </location>
</feature>
<reference evidence="4 5" key="1">
    <citation type="submission" date="2018-09" db="EMBL/GenBank/DDBJ databases">
        <title>Genome sequencing of Nocardioides immobilis CCTCC AB 2017083 for comparison to Nocardioides silvaticus.</title>
        <authorList>
            <person name="Li C."/>
            <person name="Wang G."/>
        </authorList>
    </citation>
    <scope>NUCLEOTIDE SEQUENCE [LARGE SCALE GENOMIC DNA]</scope>
    <source>
        <strain evidence="4 5">CCTCC AB 2017083</strain>
    </source>
</reference>
<dbReference type="InterPro" id="IPR050261">
    <property type="entry name" value="FrsA_esterase"/>
</dbReference>
<evidence type="ECO:0000256" key="2">
    <source>
        <dbReference type="ARBA" id="ARBA00022801"/>
    </source>
</evidence>
<dbReference type="OrthoDB" id="63034at2"/>
<comment type="similarity">
    <text evidence="1">Belongs to the AB hydrolase superfamily.</text>
</comment>
<dbReference type="PANTHER" id="PTHR22946">
    <property type="entry name" value="DIENELACTONE HYDROLASE DOMAIN-CONTAINING PROTEIN-RELATED"/>
    <property type="match status" value="1"/>
</dbReference>
<evidence type="ECO:0000313" key="4">
    <source>
        <dbReference type="EMBL" id="RHW24906.1"/>
    </source>
</evidence>
<protein>
    <submittedName>
        <fullName evidence="4">Alpha/beta hydrolase</fullName>
    </submittedName>
</protein>
<evidence type="ECO:0000256" key="1">
    <source>
        <dbReference type="ARBA" id="ARBA00008645"/>
    </source>
</evidence>
<accession>A0A417XX05</accession>
<dbReference type="EMBL" id="QXGH01000028">
    <property type="protein sequence ID" value="RHW24906.1"/>
    <property type="molecule type" value="Genomic_DNA"/>
</dbReference>
<comment type="caution">
    <text evidence="4">The sequence shown here is derived from an EMBL/GenBank/DDBJ whole genome shotgun (WGS) entry which is preliminary data.</text>
</comment>
<dbReference type="Pfam" id="PF12146">
    <property type="entry name" value="Hydrolase_4"/>
    <property type="match status" value="1"/>
</dbReference>
<name>A0A417XX05_9ACTN</name>
<dbReference type="PANTHER" id="PTHR22946:SF9">
    <property type="entry name" value="POLYKETIDE TRANSFERASE AF380"/>
    <property type="match status" value="1"/>
</dbReference>
<organism evidence="4 5">
    <name type="scientific">Nocardioides immobilis</name>
    <dbReference type="NCBI Taxonomy" id="2049295"/>
    <lineage>
        <taxon>Bacteria</taxon>
        <taxon>Bacillati</taxon>
        <taxon>Actinomycetota</taxon>
        <taxon>Actinomycetes</taxon>
        <taxon>Propionibacteriales</taxon>
        <taxon>Nocardioidaceae</taxon>
        <taxon>Nocardioides</taxon>
    </lineage>
</organism>
<proteinExistence type="inferred from homology"/>
<keyword evidence="2 4" id="KW-0378">Hydrolase</keyword>
<dbReference type="Gene3D" id="3.40.50.1820">
    <property type="entry name" value="alpha/beta hydrolase"/>
    <property type="match status" value="1"/>
</dbReference>
<gene>
    <name evidence="4" type="ORF">D0Z08_22150</name>
</gene>
<dbReference type="SUPFAM" id="SSF53474">
    <property type="entry name" value="alpha/beta-Hydrolases"/>
    <property type="match status" value="1"/>
</dbReference>
<sequence>MSTHHEIHFPSSGSRCAAWHLPGRTDTFATDGGRPCVVMAHGFGGTRDTGLLAYAEGFAAAGLDVVLFDYRGFGASDGTPRQRVSYRHQRADYHAAIAAARALPGVDPGRIVLWGTSYSGGHVVPVAVRDGRTAAILALTPAMDGGAALLAIARRHPLMLVPLVAHGLRDAVRAVLRRAPHHLPIVGAPGTTAMITAPGAVEGCQAMAGPTWRNEVCARAALEVAFNRPTRAASRVRTPMLVQVGENDAVAPPSAARAAARKAGRYAEVRTYPVDHFDVYDGDWQRQILADQIDFLTRQPTLAQHADAGTSHRKLAR</sequence>